<reference evidence="1 2" key="1">
    <citation type="submission" date="2019-02" db="EMBL/GenBank/DDBJ databases">
        <title>Deep-cultivation of Planctomycetes and their phenomic and genomic characterization uncovers novel biology.</title>
        <authorList>
            <person name="Wiegand S."/>
            <person name="Jogler M."/>
            <person name="Boedeker C."/>
            <person name="Pinto D."/>
            <person name="Vollmers J."/>
            <person name="Rivas-Marin E."/>
            <person name="Kohn T."/>
            <person name="Peeters S.H."/>
            <person name="Heuer A."/>
            <person name="Rast P."/>
            <person name="Oberbeckmann S."/>
            <person name="Bunk B."/>
            <person name="Jeske O."/>
            <person name="Meyerdierks A."/>
            <person name="Storesund J.E."/>
            <person name="Kallscheuer N."/>
            <person name="Luecker S."/>
            <person name="Lage O.M."/>
            <person name="Pohl T."/>
            <person name="Merkel B.J."/>
            <person name="Hornburger P."/>
            <person name="Mueller R.-W."/>
            <person name="Bruemmer F."/>
            <person name="Labrenz M."/>
            <person name="Spormann A.M."/>
            <person name="Op den Camp H."/>
            <person name="Overmann J."/>
            <person name="Amann R."/>
            <person name="Jetten M.S.M."/>
            <person name="Mascher T."/>
            <person name="Medema M.H."/>
            <person name="Devos D.P."/>
            <person name="Kaster A.-K."/>
            <person name="Ovreas L."/>
            <person name="Rohde M."/>
            <person name="Galperin M.Y."/>
            <person name="Jogler C."/>
        </authorList>
    </citation>
    <scope>NUCLEOTIDE SEQUENCE [LARGE SCALE GENOMIC DNA]</scope>
    <source>
        <strain evidence="1 2">Pan153</strain>
    </source>
</reference>
<sequence length="163" mass="18622">MSLRCTYAIDTRERPDDLRRWLEKTFSMEAVSDQPDTLSGSGIRCTIMPQTSKDQNLVSRFFGIDSTVIIRCKIGTENYDSANIEKAAQLALVLIGRDSSDLVLLKIGERGQLLRKNNQIYVDCSDPDWKKIWELAFAKARSSFSHRKLPNMYSSVYQNPDHV</sequence>
<dbReference type="EMBL" id="CP036317">
    <property type="protein sequence ID" value="QDV15500.1"/>
    <property type="molecule type" value="Genomic_DNA"/>
</dbReference>
<gene>
    <name evidence="1" type="ORF">Pan153_01140</name>
</gene>
<dbReference type="InterPro" id="IPR049799">
    <property type="entry name" value="SitI3-like"/>
</dbReference>
<dbReference type="AlphaFoldDB" id="A0A518FGS0"/>
<organism evidence="1 2">
    <name type="scientific">Gimesia panareensis</name>
    <dbReference type="NCBI Taxonomy" id="2527978"/>
    <lineage>
        <taxon>Bacteria</taxon>
        <taxon>Pseudomonadati</taxon>
        <taxon>Planctomycetota</taxon>
        <taxon>Planctomycetia</taxon>
        <taxon>Planctomycetales</taxon>
        <taxon>Planctomycetaceae</taxon>
        <taxon>Gimesia</taxon>
    </lineage>
</organism>
<accession>A0A518FGS0</accession>
<proteinExistence type="predicted"/>
<name>A0A518FGS0_9PLAN</name>
<dbReference type="Proteomes" id="UP000320839">
    <property type="component" value="Chromosome"/>
</dbReference>
<evidence type="ECO:0000313" key="1">
    <source>
        <dbReference type="EMBL" id="QDV15500.1"/>
    </source>
</evidence>
<dbReference type="OrthoDB" id="9976702at2"/>
<dbReference type="RefSeq" id="WP_145453522.1">
    <property type="nucleotide sequence ID" value="NZ_CP036317.1"/>
</dbReference>
<dbReference type="NCBIfam" id="NF040657">
    <property type="entry name" value="immun_SitI3"/>
    <property type="match status" value="1"/>
</dbReference>
<evidence type="ECO:0000313" key="2">
    <source>
        <dbReference type="Proteomes" id="UP000320839"/>
    </source>
</evidence>
<protein>
    <submittedName>
        <fullName evidence="1">Uncharacterized protein</fullName>
    </submittedName>
</protein>